<dbReference type="SUPFAM" id="SSF52058">
    <property type="entry name" value="L domain-like"/>
    <property type="match status" value="1"/>
</dbReference>
<sequence length="474" mass="51336">MAPAGSLLQLLDLPPDVLVSILSRLPFNERLRLSGVCRRLRQLCAGPSQLWRCVDVRRRLESGPEETKLQLIGRSMQLQRGLGEWLAPRAAAVEELSLALQMQLLSANQLVPAVVVPQPSGLPALHQLTIEWPGTAMWTTAARPWPELLPALTKLDFGLGTQLCLENQGLSILPSLREFSLSNGTLELSACLSPWLPDTVTSLWLSAAGIRGIPATVTHLTRLRSLVVGMNRFGTGQKDSLDLLPPLGGTLEELNLSETCLRAFPTQVSALTRLKVLYLHNAWHRSAALIPSDWDALQPLATSLRFLSISGNRLEALPFAVLGMPRLLGLHVEDNDLAGPLPLAPYLRTLRELLLDWQAALDSHEALRAATSLSRLVLSGHRAVDLHPDGTLTVRPAQSAEPLLAALAAMPALRLVEDIQGEEDVVTAPVAHAMWQMGRRLGPQVALGAAKDSNLGWTLTEVEAAEAAEAAQQA</sequence>
<keyword evidence="6" id="KW-1185">Reference proteome</keyword>
<gene>
    <name evidence="5" type="ORF">C2E21_7018</name>
</gene>
<dbReference type="OrthoDB" id="69842at2759"/>
<accession>A0A2P6TIQ2</accession>
<dbReference type="InterPro" id="IPR001810">
    <property type="entry name" value="F-box_dom"/>
</dbReference>
<evidence type="ECO:0000313" key="5">
    <source>
        <dbReference type="EMBL" id="PRW39121.1"/>
    </source>
</evidence>
<name>A0A2P6TIQ2_CHLSO</name>
<evidence type="ECO:0000256" key="2">
    <source>
        <dbReference type="ARBA" id="ARBA00022614"/>
    </source>
</evidence>
<evidence type="ECO:0000256" key="3">
    <source>
        <dbReference type="ARBA" id="ARBA00022737"/>
    </source>
</evidence>
<comment type="subcellular location">
    <subcellularLocation>
        <location evidence="1">Cytoplasm</location>
        <location evidence="1">Cytoskeleton</location>
        <location evidence="1">Cilium axoneme</location>
    </subcellularLocation>
</comment>
<keyword evidence="3" id="KW-0677">Repeat</keyword>
<dbReference type="SMART" id="SM00256">
    <property type="entry name" value="FBOX"/>
    <property type="match status" value="1"/>
</dbReference>
<dbReference type="PANTHER" id="PTHR48051:SF54">
    <property type="entry name" value="LEUCINE-RICH REPEAT-CONTAINING PROTEIN"/>
    <property type="match status" value="1"/>
</dbReference>
<organism evidence="5 6">
    <name type="scientific">Chlorella sorokiniana</name>
    <name type="common">Freshwater green alga</name>
    <dbReference type="NCBI Taxonomy" id="3076"/>
    <lineage>
        <taxon>Eukaryota</taxon>
        <taxon>Viridiplantae</taxon>
        <taxon>Chlorophyta</taxon>
        <taxon>core chlorophytes</taxon>
        <taxon>Trebouxiophyceae</taxon>
        <taxon>Chlorellales</taxon>
        <taxon>Chlorellaceae</taxon>
        <taxon>Chlorella clade</taxon>
        <taxon>Chlorella</taxon>
    </lineage>
</organism>
<dbReference type="PROSITE" id="PS50181">
    <property type="entry name" value="FBOX"/>
    <property type="match status" value="1"/>
</dbReference>
<dbReference type="InterPro" id="IPR032675">
    <property type="entry name" value="LRR_dom_sf"/>
</dbReference>
<proteinExistence type="predicted"/>
<dbReference type="Pfam" id="PF12937">
    <property type="entry name" value="F-box-like"/>
    <property type="match status" value="1"/>
</dbReference>
<dbReference type="EMBL" id="LHPG02000014">
    <property type="protein sequence ID" value="PRW39121.1"/>
    <property type="molecule type" value="Genomic_DNA"/>
</dbReference>
<evidence type="ECO:0000313" key="6">
    <source>
        <dbReference type="Proteomes" id="UP000239899"/>
    </source>
</evidence>
<reference evidence="5 6" key="1">
    <citation type="journal article" date="2018" name="Plant J.">
        <title>Genome sequences of Chlorella sorokiniana UTEX 1602 and Micractinium conductrix SAG 241.80: implications to maltose excretion by a green alga.</title>
        <authorList>
            <person name="Arriola M.B."/>
            <person name="Velmurugan N."/>
            <person name="Zhang Y."/>
            <person name="Plunkett M.H."/>
            <person name="Hondzo H."/>
            <person name="Barney B.M."/>
        </authorList>
    </citation>
    <scope>NUCLEOTIDE SEQUENCE [LARGE SCALE GENOMIC DNA]</scope>
    <source>
        <strain evidence="6">UTEX 1602</strain>
    </source>
</reference>
<evidence type="ECO:0000259" key="4">
    <source>
        <dbReference type="PROSITE" id="PS50181"/>
    </source>
</evidence>
<comment type="caution">
    <text evidence="5">The sequence shown here is derived from an EMBL/GenBank/DDBJ whole genome shotgun (WGS) entry which is preliminary data.</text>
</comment>
<dbReference type="CDD" id="cd09917">
    <property type="entry name" value="F-box_SF"/>
    <property type="match status" value="1"/>
</dbReference>
<dbReference type="InterPro" id="IPR050216">
    <property type="entry name" value="LRR_domain-containing"/>
</dbReference>
<dbReference type="Proteomes" id="UP000239899">
    <property type="component" value="Unassembled WGS sequence"/>
</dbReference>
<feature type="domain" description="F-box" evidence="4">
    <location>
        <begin position="7"/>
        <end position="54"/>
    </location>
</feature>
<protein>
    <submittedName>
        <fullName evidence="5">Adenylate cyclase</fullName>
    </submittedName>
</protein>
<evidence type="ECO:0000256" key="1">
    <source>
        <dbReference type="ARBA" id="ARBA00004430"/>
    </source>
</evidence>
<dbReference type="GO" id="GO:0005930">
    <property type="term" value="C:axoneme"/>
    <property type="evidence" value="ECO:0007669"/>
    <property type="project" value="UniProtKB-SubCell"/>
</dbReference>
<dbReference type="AlphaFoldDB" id="A0A2P6TIQ2"/>
<dbReference type="PANTHER" id="PTHR48051">
    <property type="match status" value="1"/>
</dbReference>
<dbReference type="InterPro" id="IPR036047">
    <property type="entry name" value="F-box-like_dom_sf"/>
</dbReference>
<dbReference type="STRING" id="3076.A0A2P6TIQ2"/>
<dbReference type="Gene3D" id="3.80.10.10">
    <property type="entry name" value="Ribonuclease Inhibitor"/>
    <property type="match status" value="1"/>
</dbReference>
<keyword evidence="2" id="KW-0433">Leucine-rich repeat</keyword>
<dbReference type="SUPFAM" id="SSF81383">
    <property type="entry name" value="F-box domain"/>
    <property type="match status" value="1"/>
</dbReference>
<dbReference type="Gene3D" id="1.20.1280.50">
    <property type="match status" value="1"/>
</dbReference>